<keyword evidence="4 8" id="KW-0479">Metal-binding</keyword>
<dbReference type="EMBL" id="FNNG01000013">
    <property type="protein sequence ID" value="SDX58876.1"/>
    <property type="molecule type" value="Genomic_DNA"/>
</dbReference>
<organism evidence="9 10">
    <name type="scientific">Tepidimicrobium xylanilyticum</name>
    <dbReference type="NCBI Taxonomy" id="1123352"/>
    <lineage>
        <taxon>Bacteria</taxon>
        <taxon>Bacillati</taxon>
        <taxon>Bacillota</taxon>
        <taxon>Tissierellia</taxon>
        <taxon>Tissierellales</taxon>
        <taxon>Tepidimicrobiaceae</taxon>
        <taxon>Tepidimicrobium</taxon>
    </lineage>
</organism>
<proteinExistence type="inferred from homology"/>
<dbReference type="PIRSF" id="PIRSF001123">
    <property type="entry name" value="PepA_GA"/>
    <property type="match status" value="1"/>
</dbReference>
<sequence length="351" mass="38648">MDTKELLEKLSNGSSVSGFEHKVNDLIISAFNNHADHITTDKLGNIIMLKKGVNNHDPIKIMISAHMDEIGLMVKYIEDNGFIRFTNIGGIDPRTILGQEVVVHGKEDLFGIIGSKPPHLQEPSEIDRAIKMEDMIIDIGFPKEKVLELVNIGDPITIKREFKTLQGDRVMGKSLDDKAGVAAMYESILELSKLKHEADVYFVATVQEEVGIRGAFTSTYKINPDIGIAIDVGFGSTPELQKGSTIDMGKGPGITIGGNIQPGLRNKIIEIAKKYNIPYQIEVTPGPTGTDGRAMQITREGIPTLCLSIPLRYMHTSVEIIDMEDLKNTAKLLAFFIASITRDNLEGLLCY</sequence>
<comment type="cofactor">
    <cofactor evidence="8">
        <name>a divalent metal cation</name>
        <dbReference type="ChEBI" id="CHEBI:60240"/>
    </cofactor>
    <text evidence="8">Binds 2 divalent metal cations per subunit.</text>
</comment>
<dbReference type="Pfam" id="PF05343">
    <property type="entry name" value="Peptidase_M42"/>
    <property type="match status" value="1"/>
</dbReference>
<dbReference type="Gene3D" id="3.40.630.10">
    <property type="entry name" value="Zn peptidases"/>
    <property type="match status" value="1"/>
</dbReference>
<evidence type="ECO:0000256" key="6">
    <source>
        <dbReference type="PIRNR" id="PIRNR001123"/>
    </source>
</evidence>
<evidence type="ECO:0000313" key="9">
    <source>
        <dbReference type="EMBL" id="SDX58876.1"/>
    </source>
</evidence>
<keyword evidence="10" id="KW-1185">Reference proteome</keyword>
<comment type="similarity">
    <text evidence="1 6">Belongs to the peptidase M42 family.</text>
</comment>
<evidence type="ECO:0000256" key="8">
    <source>
        <dbReference type="PIRSR" id="PIRSR001123-2"/>
    </source>
</evidence>
<accession>A0A1H3CXR8</accession>
<evidence type="ECO:0000313" key="10">
    <source>
        <dbReference type="Proteomes" id="UP000198828"/>
    </source>
</evidence>
<feature type="binding site" evidence="8">
    <location>
        <position position="176"/>
    </location>
    <ligand>
        <name>Zn(2+)</name>
        <dbReference type="ChEBI" id="CHEBI:29105"/>
        <label>1</label>
    </ligand>
</feature>
<feature type="binding site" evidence="8">
    <location>
        <position position="231"/>
    </location>
    <ligand>
        <name>Zn(2+)</name>
        <dbReference type="ChEBI" id="CHEBI:29105"/>
        <label>1</label>
    </ligand>
</feature>
<dbReference type="RefSeq" id="WP_093754335.1">
    <property type="nucleotide sequence ID" value="NZ_FNNG01000013.1"/>
</dbReference>
<protein>
    <submittedName>
        <fullName evidence="9">Endoglucanase</fullName>
    </submittedName>
</protein>
<dbReference type="SUPFAM" id="SSF101821">
    <property type="entry name" value="Aminopeptidase/glucanase lid domain"/>
    <property type="match status" value="1"/>
</dbReference>
<feature type="binding site" evidence="8">
    <location>
        <position position="209"/>
    </location>
    <ligand>
        <name>Zn(2+)</name>
        <dbReference type="ChEBI" id="CHEBI:29105"/>
        <label>2</label>
    </ligand>
</feature>
<dbReference type="GO" id="GO:0006508">
    <property type="term" value="P:proteolysis"/>
    <property type="evidence" value="ECO:0007669"/>
    <property type="project" value="UniProtKB-KW"/>
</dbReference>
<feature type="active site" description="Proton acceptor" evidence="7">
    <location>
        <position position="208"/>
    </location>
</feature>
<feature type="binding site" evidence="8">
    <location>
        <position position="176"/>
    </location>
    <ligand>
        <name>Zn(2+)</name>
        <dbReference type="ChEBI" id="CHEBI:29105"/>
        <label>2</label>
    </ligand>
</feature>
<dbReference type="InterPro" id="IPR051464">
    <property type="entry name" value="Peptidase_M42_aminopept"/>
</dbReference>
<feature type="binding site" evidence="8">
    <location>
        <position position="315"/>
    </location>
    <ligand>
        <name>Zn(2+)</name>
        <dbReference type="ChEBI" id="CHEBI:29105"/>
        <label>2</label>
    </ligand>
</feature>
<dbReference type="PANTHER" id="PTHR32481">
    <property type="entry name" value="AMINOPEPTIDASE"/>
    <property type="match status" value="1"/>
</dbReference>
<evidence type="ECO:0000256" key="5">
    <source>
        <dbReference type="ARBA" id="ARBA00022801"/>
    </source>
</evidence>
<dbReference type="CDD" id="cd05656">
    <property type="entry name" value="M42_Frv"/>
    <property type="match status" value="1"/>
</dbReference>
<name>A0A1H3CXR8_9FIRM</name>
<evidence type="ECO:0000256" key="4">
    <source>
        <dbReference type="ARBA" id="ARBA00022723"/>
    </source>
</evidence>
<dbReference type="InterPro" id="IPR008007">
    <property type="entry name" value="Peptidase_M42"/>
</dbReference>
<reference evidence="9 10" key="1">
    <citation type="submission" date="2016-10" db="EMBL/GenBank/DDBJ databases">
        <authorList>
            <person name="de Groot N.N."/>
        </authorList>
    </citation>
    <scope>NUCLEOTIDE SEQUENCE [LARGE SCALE GENOMIC DNA]</scope>
    <source>
        <strain evidence="9 10">DSM 23310</strain>
    </source>
</reference>
<evidence type="ECO:0000256" key="2">
    <source>
        <dbReference type="ARBA" id="ARBA00022438"/>
    </source>
</evidence>
<dbReference type="InterPro" id="IPR023367">
    <property type="entry name" value="Peptidase_M42_dom2"/>
</dbReference>
<dbReference type="GO" id="GO:0004177">
    <property type="term" value="F:aminopeptidase activity"/>
    <property type="evidence" value="ECO:0007669"/>
    <property type="project" value="UniProtKB-UniRule"/>
</dbReference>
<keyword evidence="3" id="KW-0645">Protease</keyword>
<dbReference type="SUPFAM" id="SSF53187">
    <property type="entry name" value="Zn-dependent exopeptidases"/>
    <property type="match status" value="1"/>
</dbReference>
<dbReference type="OrthoDB" id="9772053at2"/>
<dbReference type="GO" id="GO:0046872">
    <property type="term" value="F:metal ion binding"/>
    <property type="evidence" value="ECO:0007669"/>
    <property type="project" value="UniProtKB-UniRule"/>
</dbReference>
<evidence type="ECO:0000256" key="3">
    <source>
        <dbReference type="ARBA" id="ARBA00022670"/>
    </source>
</evidence>
<gene>
    <name evidence="9" type="ORF">SAMN05660923_02577</name>
</gene>
<evidence type="ECO:0000256" key="1">
    <source>
        <dbReference type="ARBA" id="ARBA00006272"/>
    </source>
</evidence>
<evidence type="ECO:0000256" key="7">
    <source>
        <dbReference type="PIRSR" id="PIRSR001123-1"/>
    </source>
</evidence>
<keyword evidence="2" id="KW-0031">Aminopeptidase</keyword>
<dbReference type="AlphaFoldDB" id="A0A1H3CXR8"/>
<dbReference type="Gene3D" id="2.40.30.40">
    <property type="entry name" value="Peptidase M42, domain 2"/>
    <property type="match status" value="1"/>
</dbReference>
<dbReference type="PANTHER" id="PTHR32481:SF0">
    <property type="entry name" value="AMINOPEPTIDASE YPDE-RELATED"/>
    <property type="match status" value="1"/>
</dbReference>
<keyword evidence="5" id="KW-0378">Hydrolase</keyword>
<dbReference type="Proteomes" id="UP000198828">
    <property type="component" value="Unassembled WGS sequence"/>
</dbReference>
<feature type="binding site" evidence="8">
    <location>
        <position position="66"/>
    </location>
    <ligand>
        <name>Zn(2+)</name>
        <dbReference type="ChEBI" id="CHEBI:29105"/>
        <label>1</label>
    </ligand>
</feature>